<reference evidence="3 4" key="1">
    <citation type="journal article" date="2011" name="J. Bacteriol.">
        <title>Genome sequence of Salinisphaera shabanensis, a gammaproteobacterium from the harsh, variable environment of the brine-seawater interface of the Shaban Deep in the Red Sea.</title>
        <authorList>
            <person name="Antunes A."/>
            <person name="Alam I."/>
            <person name="Bajic V.B."/>
            <person name="Stingl U."/>
        </authorList>
    </citation>
    <scope>NUCLEOTIDE SEQUENCE [LARGE SCALE GENOMIC DNA]</scope>
    <source>
        <strain evidence="3 4">E1L3A</strain>
    </source>
</reference>
<comment type="caution">
    <text evidence="3">The sequence shown here is derived from an EMBL/GenBank/DDBJ whole genome shotgun (WGS) entry which is preliminary data.</text>
</comment>
<dbReference type="OrthoDB" id="9775724at2"/>
<dbReference type="Proteomes" id="UP000006242">
    <property type="component" value="Unassembled WGS sequence"/>
</dbReference>
<name>F7QBM1_9GAMM</name>
<evidence type="ECO:0000313" key="4">
    <source>
        <dbReference type="Proteomes" id="UP000006242"/>
    </source>
</evidence>
<accession>F7QBM1</accession>
<dbReference type="PANTHER" id="PTHR32309:SF31">
    <property type="entry name" value="CAPSULAR EXOPOLYSACCHARIDE FAMILY"/>
    <property type="match status" value="1"/>
</dbReference>
<keyword evidence="1" id="KW-0175">Coiled coil</keyword>
<feature type="coiled-coil region" evidence="1">
    <location>
        <begin position="195"/>
        <end position="259"/>
    </location>
</feature>
<feature type="transmembrane region" description="Helical" evidence="2">
    <location>
        <begin position="422"/>
        <end position="439"/>
    </location>
</feature>
<feature type="transmembrane region" description="Helical" evidence="2">
    <location>
        <begin position="33"/>
        <end position="51"/>
    </location>
</feature>
<dbReference type="EMBL" id="AFNV02000018">
    <property type="protein sequence ID" value="ERJ18518.1"/>
    <property type="molecule type" value="Genomic_DNA"/>
</dbReference>
<proteinExistence type="predicted"/>
<dbReference type="PANTHER" id="PTHR32309">
    <property type="entry name" value="TYROSINE-PROTEIN KINASE"/>
    <property type="match status" value="1"/>
</dbReference>
<evidence type="ECO:0000256" key="2">
    <source>
        <dbReference type="SAM" id="Phobius"/>
    </source>
</evidence>
<reference evidence="3 4" key="2">
    <citation type="journal article" date="2013" name="PLoS ONE">
        <title>INDIGO - INtegrated Data Warehouse of MIcrobial GenOmes with Examples from the Red Sea Extremophiles.</title>
        <authorList>
            <person name="Alam I."/>
            <person name="Antunes A."/>
            <person name="Kamau A.A."/>
            <person name="Ba Alawi W."/>
            <person name="Kalkatawi M."/>
            <person name="Stingl U."/>
            <person name="Bajic V.B."/>
        </authorList>
    </citation>
    <scope>NUCLEOTIDE SEQUENCE [LARGE SCALE GENOMIC DNA]</scope>
    <source>
        <strain evidence="3 4">E1L3A</strain>
    </source>
</reference>
<dbReference type="AlphaFoldDB" id="F7QBM1"/>
<protein>
    <submittedName>
        <fullName evidence="3">Capsular polysaccharide biosynthesis protein</fullName>
    </submittedName>
</protein>
<evidence type="ECO:0000256" key="1">
    <source>
        <dbReference type="SAM" id="Coils"/>
    </source>
</evidence>
<dbReference type="RefSeq" id="WP_006914688.1">
    <property type="nucleotide sequence ID" value="NZ_AFNV02000018.1"/>
</dbReference>
<dbReference type="eggNOG" id="COG3206">
    <property type="taxonomic scope" value="Bacteria"/>
</dbReference>
<keyword evidence="2" id="KW-0472">Membrane</keyword>
<gene>
    <name evidence="3" type="ORF">SSPSH_002614</name>
</gene>
<dbReference type="STRING" id="1033802.SSPSH_002614"/>
<organism evidence="3 4">
    <name type="scientific">Salinisphaera shabanensis E1L3A</name>
    <dbReference type="NCBI Taxonomy" id="1033802"/>
    <lineage>
        <taxon>Bacteria</taxon>
        <taxon>Pseudomonadati</taxon>
        <taxon>Pseudomonadota</taxon>
        <taxon>Gammaproteobacteria</taxon>
        <taxon>Salinisphaerales</taxon>
        <taxon>Salinisphaeraceae</taxon>
        <taxon>Salinisphaera</taxon>
    </lineage>
</organism>
<keyword evidence="2" id="KW-1133">Transmembrane helix</keyword>
<sequence>MSTQIDRPLIPGMHATPTVGQIWRAVHARWRTVAITVAVFLVLAIIASLFVKSYEARASLVIEFPSLDPLTGQARSTALADSYRATQIDLMTSQNVMLGVVDELGLADDPETSADFDVDDSGDGPLRQRLASNLGEQVEVRAGEVSQLLVVSYRGDDPKRSAAIVNAVIDQYMKASENMATDPARQRLGQYSTFLDGLRAKVDEAQDELTQARQRFGVIDSTAAENVDTSRLNDLGTRLNAAQGRLQSAQAEVDQIEAARSSGQPITAQADVLDSNVVQDLKNRLAGFLAERAEIAESLGPNHPRIRAIDGQIGTVRARLRDEIDAYLAAARQSVKVGRGEVDALQGNYDAARADVMDKQTKRARLDSYRRRLDSASQVYEAALSSYDQVLGGSELTAQNVSVITRAIAPTKTAGLSLKRKLLLAVILGLIVGVMIALLQELLDRRVRAAEDIERELELPVLGELEYGAQR</sequence>
<keyword evidence="4" id="KW-1185">Reference proteome</keyword>
<evidence type="ECO:0000313" key="3">
    <source>
        <dbReference type="EMBL" id="ERJ18518.1"/>
    </source>
</evidence>
<keyword evidence="2" id="KW-0812">Transmembrane</keyword>
<dbReference type="InterPro" id="IPR050445">
    <property type="entry name" value="Bact_polysacc_biosynth/exp"/>
</dbReference>